<dbReference type="Gene3D" id="3.30.1030.10">
    <property type="entry name" value="Methenyltetrahydromethanopterin Cyclohydrolase, Chain A, domain 2"/>
    <property type="match status" value="1"/>
</dbReference>
<dbReference type="GO" id="GO:0005737">
    <property type="term" value="C:cytoplasm"/>
    <property type="evidence" value="ECO:0007669"/>
    <property type="project" value="UniProtKB-SubCell"/>
</dbReference>
<comment type="catalytic activity">
    <reaction evidence="9 10">
        <text>5,10-methenyl-5,6,7,8-tetrahydromethanopterin + H2O = N(5)-formyl-5,6,7,8-tetrahydromethanopterin + H(+)</text>
        <dbReference type="Rhea" id="RHEA:19053"/>
        <dbReference type="ChEBI" id="CHEBI:15377"/>
        <dbReference type="ChEBI" id="CHEBI:15378"/>
        <dbReference type="ChEBI" id="CHEBI:58018"/>
        <dbReference type="ChEBI" id="CHEBI:58337"/>
        <dbReference type="EC" id="3.5.4.27"/>
    </reaction>
</comment>
<evidence type="ECO:0000256" key="3">
    <source>
        <dbReference type="ARBA" id="ARBA00012765"/>
    </source>
</evidence>
<dbReference type="SUPFAM" id="SSF56199">
    <property type="entry name" value="Methenyltetrahydromethanopterin cyclohydrolase"/>
    <property type="match status" value="1"/>
</dbReference>
<protein>
    <recommendedName>
        <fullName evidence="4 10">Methenyltetrahydromethanopterin cyclohydrolase</fullName>
        <ecNumber evidence="3 10">3.5.4.27</ecNumber>
    </recommendedName>
    <alternativeName>
        <fullName evidence="8 10">Methenyl-H4MPT cyclohydrolase</fullName>
    </alternativeName>
</protein>
<dbReference type="UniPathway" id="UPA00640">
    <property type="reaction ID" value="UER00694"/>
</dbReference>
<dbReference type="GO" id="GO:0018759">
    <property type="term" value="F:methenyltetrahydromethanopterin cyclohydrolase activity"/>
    <property type="evidence" value="ECO:0007669"/>
    <property type="project" value="UniProtKB-UniRule"/>
</dbReference>
<comment type="caution">
    <text evidence="11">The sequence shown here is derived from an EMBL/GenBank/DDBJ whole genome shotgun (WGS) entry which is preliminary data.</text>
</comment>
<evidence type="ECO:0000256" key="2">
    <source>
        <dbReference type="ARBA" id="ARBA00006902"/>
    </source>
</evidence>
<keyword evidence="6 10" id="KW-0554">One-carbon metabolism</keyword>
<evidence type="ECO:0000256" key="10">
    <source>
        <dbReference type="HAMAP-Rule" id="MF_00486"/>
    </source>
</evidence>
<evidence type="ECO:0000256" key="1">
    <source>
        <dbReference type="ARBA" id="ARBA00004496"/>
    </source>
</evidence>
<organism evidence="11 12">
    <name type="scientific">Methermicoccus shengliensis</name>
    <dbReference type="NCBI Taxonomy" id="660064"/>
    <lineage>
        <taxon>Archaea</taxon>
        <taxon>Methanobacteriati</taxon>
        <taxon>Methanobacteriota</taxon>
        <taxon>Stenosarchaea group</taxon>
        <taxon>Methanomicrobia</taxon>
        <taxon>Methanosarcinales</taxon>
        <taxon>Methermicoccaceae</taxon>
        <taxon>Methermicoccus</taxon>
    </lineage>
</organism>
<evidence type="ECO:0000256" key="7">
    <source>
        <dbReference type="ARBA" id="ARBA00022801"/>
    </source>
</evidence>
<comment type="similarity">
    <text evidence="2 10">Belongs to the MCH family.</text>
</comment>
<sequence length="316" mass="33910">MLSVNEGAMAVIEEMLDYTEELKVKAHELSNGGLVIDCGVEVEGSYAAGLMFSDACMGGLATTSLRTGEIAGVPLQFIDVVCDHPAIACLGAQKAGWQISVGDYFAMGSGPARALALKPKKTYERIEYEDDSDGAVIALESRKLPDEKVIEYIAESCDVDPSGVVALVAPTASIVGSVQVSARVVETAVFKLNELGYDTRKIAVGAGCAPIAPVVKNDMMAMGATNDSVIYYGAVQLSVSEFDEELFKKVPSETSRDYGKPFYQTFEDAGHDFYKIDPYIFAPASITVNELSTGKTYQMGRLNAEVILESYGIQRL</sequence>
<keyword evidence="7 10" id="KW-0378">Hydrolase</keyword>
<name>A0A832RXM8_9EURY</name>
<proteinExistence type="inferred from homology"/>
<evidence type="ECO:0000256" key="4">
    <source>
        <dbReference type="ARBA" id="ARBA00020597"/>
    </source>
</evidence>
<evidence type="ECO:0000256" key="8">
    <source>
        <dbReference type="ARBA" id="ARBA00030468"/>
    </source>
</evidence>
<dbReference type="HAMAP" id="MF_00486">
    <property type="entry name" value="McH"/>
    <property type="match status" value="1"/>
</dbReference>
<accession>A0A832RXM8</accession>
<evidence type="ECO:0000256" key="5">
    <source>
        <dbReference type="ARBA" id="ARBA00022490"/>
    </source>
</evidence>
<gene>
    <name evidence="10 11" type="primary">mch</name>
    <name evidence="11" type="ORF">HA299_01520</name>
</gene>
<evidence type="ECO:0000313" key="11">
    <source>
        <dbReference type="EMBL" id="HIH69291.1"/>
    </source>
</evidence>
<dbReference type="NCBIfam" id="TIGR03120">
    <property type="entry name" value="one_C_mch"/>
    <property type="match status" value="1"/>
</dbReference>
<dbReference type="AlphaFoldDB" id="A0A832RXM8"/>
<comment type="function">
    <text evidence="10">Catalyzes the reversible interconversion of 5-formyl-H(4)MPT to methenyl-H(4)MPT(+).</text>
</comment>
<dbReference type="Proteomes" id="UP000600363">
    <property type="component" value="Unassembled WGS sequence"/>
</dbReference>
<dbReference type="RefSeq" id="WP_042685591.1">
    <property type="nucleotide sequence ID" value="NZ_DUIH01000009.1"/>
</dbReference>
<dbReference type="InterPro" id="IPR003209">
    <property type="entry name" value="METHMP_CycHdrlase"/>
</dbReference>
<keyword evidence="5 10" id="KW-0963">Cytoplasm</keyword>
<evidence type="ECO:0000313" key="12">
    <source>
        <dbReference type="Proteomes" id="UP000600363"/>
    </source>
</evidence>
<dbReference type="CDD" id="cd00545">
    <property type="entry name" value="MCH"/>
    <property type="match status" value="1"/>
</dbReference>
<reference evidence="11" key="1">
    <citation type="journal article" date="2020" name="bioRxiv">
        <title>A rank-normalized archaeal taxonomy based on genome phylogeny resolves widespread incomplete and uneven classifications.</title>
        <authorList>
            <person name="Rinke C."/>
            <person name="Chuvochina M."/>
            <person name="Mussig A.J."/>
            <person name="Chaumeil P.-A."/>
            <person name="Waite D.W."/>
            <person name="Whitman W.B."/>
            <person name="Parks D.H."/>
            <person name="Hugenholtz P."/>
        </authorList>
    </citation>
    <scope>NUCLEOTIDE SEQUENCE</scope>
    <source>
        <strain evidence="11">UBA12518</strain>
    </source>
</reference>
<evidence type="ECO:0000256" key="9">
    <source>
        <dbReference type="ARBA" id="ARBA00048684"/>
    </source>
</evidence>
<comment type="pathway">
    <text evidence="10">One-carbon metabolism; methanogenesis from CO(2); 5,10-methenyl-5,6,7,8-tetrahydromethanopterin from CO(2): step 3/3.</text>
</comment>
<comment type="subcellular location">
    <subcellularLocation>
        <location evidence="1 10">Cytoplasm</location>
    </subcellularLocation>
</comment>
<evidence type="ECO:0000256" key="6">
    <source>
        <dbReference type="ARBA" id="ARBA00022563"/>
    </source>
</evidence>
<keyword evidence="10" id="KW-0484">Methanogenesis</keyword>
<dbReference type="Pfam" id="PF02289">
    <property type="entry name" value="MCH"/>
    <property type="match status" value="1"/>
</dbReference>
<dbReference type="EMBL" id="DUIH01000009">
    <property type="protein sequence ID" value="HIH69291.1"/>
    <property type="molecule type" value="Genomic_DNA"/>
</dbReference>
<dbReference type="GO" id="GO:0006730">
    <property type="term" value="P:one-carbon metabolic process"/>
    <property type="evidence" value="ECO:0007669"/>
    <property type="project" value="UniProtKB-UniRule"/>
</dbReference>
<dbReference type="EC" id="3.5.4.27" evidence="3 10"/>
<dbReference type="GO" id="GO:0019386">
    <property type="term" value="P:methanogenesis, from carbon dioxide"/>
    <property type="evidence" value="ECO:0007669"/>
    <property type="project" value="UniProtKB-UniRule"/>
</dbReference>
<dbReference type="Gene3D" id="3.10.340.11">
    <property type="entry name" value="Methenyltetrahydromethanopterin Cyclohydrolase, Chain A, domain 1"/>
    <property type="match status" value="1"/>
</dbReference>